<accession>A0AAQ4E3U2</accession>
<dbReference type="PANTHER" id="PTHR18911">
    <property type="entry name" value="CTCL TUMOR ANTIGEN HD-CL-01"/>
    <property type="match status" value="1"/>
</dbReference>
<evidence type="ECO:0000313" key="3">
    <source>
        <dbReference type="EMBL" id="KAK8769367.1"/>
    </source>
</evidence>
<reference evidence="3 4" key="1">
    <citation type="journal article" date="2023" name="Arcadia Sci">
        <title>De novo assembly of a long-read Amblyomma americanum tick genome.</title>
        <authorList>
            <person name="Chou S."/>
            <person name="Poskanzer K.E."/>
            <person name="Rollins M."/>
            <person name="Thuy-Boun P.S."/>
        </authorList>
    </citation>
    <scope>NUCLEOTIDE SEQUENCE [LARGE SCALE GENOMIC DNA]</scope>
    <source>
        <strain evidence="3">F_SG_1</strain>
        <tissue evidence="3">Salivary glands</tissue>
    </source>
</reference>
<protein>
    <submittedName>
        <fullName evidence="3">Uncharacterized protein</fullName>
    </submittedName>
</protein>
<dbReference type="GO" id="GO:0005802">
    <property type="term" value="C:trans-Golgi network"/>
    <property type="evidence" value="ECO:0007669"/>
    <property type="project" value="TreeGrafter"/>
</dbReference>
<dbReference type="AlphaFoldDB" id="A0AAQ4E3U2"/>
<sequence>RAFVSTCLVSQGSPGASGASSCGSPEHASTAPAQLELDKQMLVERIVRLQKNLARRNDKIEFLEEHIKQLLLEMKKKSKIIQNYIIREEAGALVPTSMDCNKAEISKKGGIMASVYNSHAVDATMTLELSLEINQKLQAVLEDTLLKNITLKENINTLGEEIARLSKDYRNLDATQCRRK</sequence>
<dbReference type="Proteomes" id="UP001321473">
    <property type="component" value="Unassembled WGS sequence"/>
</dbReference>
<keyword evidence="1" id="KW-0175">Coiled coil</keyword>
<organism evidence="3 4">
    <name type="scientific">Amblyomma americanum</name>
    <name type="common">Lone star tick</name>
    <dbReference type="NCBI Taxonomy" id="6943"/>
    <lineage>
        <taxon>Eukaryota</taxon>
        <taxon>Metazoa</taxon>
        <taxon>Ecdysozoa</taxon>
        <taxon>Arthropoda</taxon>
        <taxon>Chelicerata</taxon>
        <taxon>Arachnida</taxon>
        <taxon>Acari</taxon>
        <taxon>Parasitiformes</taxon>
        <taxon>Ixodida</taxon>
        <taxon>Ixodoidea</taxon>
        <taxon>Ixodidae</taxon>
        <taxon>Amblyomminae</taxon>
        <taxon>Amblyomma</taxon>
    </lineage>
</organism>
<dbReference type="PANTHER" id="PTHR18911:SF5">
    <property type="entry name" value="COILED-COIL DOMAIN-CONTAINING PROTEIN 186"/>
    <property type="match status" value="1"/>
</dbReference>
<comment type="caution">
    <text evidence="3">The sequence shown here is derived from an EMBL/GenBank/DDBJ whole genome shotgun (WGS) entry which is preliminary data.</text>
</comment>
<gene>
    <name evidence="3" type="ORF">V5799_014166</name>
</gene>
<evidence type="ECO:0000313" key="4">
    <source>
        <dbReference type="Proteomes" id="UP001321473"/>
    </source>
</evidence>
<dbReference type="GO" id="GO:0099518">
    <property type="term" value="P:vesicle cytoskeletal trafficking"/>
    <property type="evidence" value="ECO:0007669"/>
    <property type="project" value="TreeGrafter"/>
</dbReference>
<feature type="region of interest" description="Disordered" evidence="2">
    <location>
        <begin position="10"/>
        <end position="30"/>
    </location>
</feature>
<feature type="coiled-coil region" evidence="1">
    <location>
        <begin position="46"/>
        <end position="80"/>
    </location>
</feature>
<evidence type="ECO:0000256" key="1">
    <source>
        <dbReference type="SAM" id="Coils"/>
    </source>
</evidence>
<evidence type="ECO:0000256" key="2">
    <source>
        <dbReference type="SAM" id="MobiDB-lite"/>
    </source>
</evidence>
<dbReference type="EMBL" id="JARKHS020022693">
    <property type="protein sequence ID" value="KAK8769367.1"/>
    <property type="molecule type" value="Genomic_DNA"/>
</dbReference>
<dbReference type="GO" id="GO:0031267">
    <property type="term" value="F:small GTPase binding"/>
    <property type="evidence" value="ECO:0007669"/>
    <property type="project" value="TreeGrafter"/>
</dbReference>
<feature type="compositionally biased region" description="Low complexity" evidence="2">
    <location>
        <begin position="10"/>
        <end position="25"/>
    </location>
</feature>
<feature type="coiled-coil region" evidence="1">
    <location>
        <begin position="148"/>
        <end position="175"/>
    </location>
</feature>
<keyword evidence="4" id="KW-1185">Reference proteome</keyword>
<dbReference type="InterPro" id="IPR038830">
    <property type="entry name" value="CCDC186"/>
</dbReference>
<feature type="non-terminal residue" evidence="3">
    <location>
        <position position="1"/>
    </location>
</feature>
<proteinExistence type="predicted"/>
<name>A0AAQ4E3U2_AMBAM</name>